<evidence type="ECO:0000313" key="5">
    <source>
        <dbReference type="EMBL" id="QIZ49426.1"/>
    </source>
</evidence>
<accession>A0AAE6YVW9</accession>
<dbReference type="Proteomes" id="UP000500801">
    <property type="component" value="Chromosome"/>
</dbReference>
<keyword evidence="1 2" id="KW-0413">Isomerase</keyword>
<dbReference type="AlphaFoldDB" id="A0AAE6YVW9"/>
<gene>
    <name evidence="5" type="ORF">DWG24_00795</name>
</gene>
<dbReference type="InterPro" id="IPR050417">
    <property type="entry name" value="Sugar_Epim/Isomerase"/>
</dbReference>
<evidence type="ECO:0000256" key="1">
    <source>
        <dbReference type="ARBA" id="ARBA00023235"/>
    </source>
</evidence>
<dbReference type="GO" id="GO:0008903">
    <property type="term" value="F:hydroxypyruvate isomerase activity"/>
    <property type="evidence" value="ECO:0007669"/>
    <property type="project" value="TreeGrafter"/>
</dbReference>
<feature type="active site" description="Proton donor/acceptor" evidence="3">
    <location>
        <position position="240"/>
    </location>
</feature>
<organism evidence="5 6">
    <name type="scientific">Dickeya zeae</name>
    <dbReference type="NCBI Taxonomy" id="204042"/>
    <lineage>
        <taxon>Bacteria</taxon>
        <taxon>Pseudomonadati</taxon>
        <taxon>Pseudomonadota</taxon>
        <taxon>Gammaproteobacteria</taxon>
        <taxon>Enterobacterales</taxon>
        <taxon>Pectobacteriaceae</taxon>
        <taxon>Dickeya</taxon>
    </lineage>
</organism>
<dbReference type="Pfam" id="PF01261">
    <property type="entry name" value="AP_endonuc_2"/>
    <property type="match status" value="1"/>
</dbReference>
<evidence type="ECO:0000313" key="6">
    <source>
        <dbReference type="Proteomes" id="UP000500801"/>
    </source>
</evidence>
<dbReference type="EMBL" id="CP033622">
    <property type="protein sequence ID" value="QIZ49426.1"/>
    <property type="molecule type" value="Genomic_DNA"/>
</dbReference>
<dbReference type="NCBIfam" id="NF043033">
    <property type="entry name" value="OxoTetrIsom"/>
    <property type="match status" value="1"/>
</dbReference>
<dbReference type="FunFam" id="3.20.20.150:FF:000007">
    <property type="entry name" value="Hydroxypyruvate isomerase"/>
    <property type="match status" value="1"/>
</dbReference>
<dbReference type="SUPFAM" id="SSF51658">
    <property type="entry name" value="Xylose isomerase-like"/>
    <property type="match status" value="1"/>
</dbReference>
<dbReference type="InterPro" id="IPR036237">
    <property type="entry name" value="Xyl_isomerase-like_sf"/>
</dbReference>
<dbReference type="PANTHER" id="PTHR43489">
    <property type="entry name" value="ISOMERASE"/>
    <property type="match status" value="1"/>
</dbReference>
<name>A0AAE6YVW9_9GAMM</name>
<evidence type="ECO:0000256" key="3">
    <source>
        <dbReference type="PIRSR" id="PIRSR006241-50"/>
    </source>
</evidence>
<comment type="similarity">
    <text evidence="2">Belongs to the hyi family.</text>
</comment>
<evidence type="ECO:0000259" key="4">
    <source>
        <dbReference type="Pfam" id="PF01261"/>
    </source>
</evidence>
<evidence type="ECO:0000256" key="2">
    <source>
        <dbReference type="PIRNR" id="PIRNR006241"/>
    </source>
</evidence>
<dbReference type="Gene3D" id="3.20.20.150">
    <property type="entry name" value="Divalent-metal-dependent TIM barrel enzymes"/>
    <property type="match status" value="1"/>
</dbReference>
<sequence>MPKFAANLSTLFTELPFLDRFQAAAQVGFHAVEFLFPYDYPADLLAEKLKQHGLQQVLFNTAPGNVAAGEWGVTALPERVDDAHRDIQLALEYAIALQCPSVHIMASVIPEHADIQRCQQTYIDNIRYAADLFAPYGITIMLEALNPGLKPRYLLASQYQTLEMVNRIDRRNVMVQVDLYHAQIVDGNLTHILREMKGRYGHIQIAAVPGRHEPDEGEINYPFIFDELDRIGYSGWIGCEYNPCGNTQAGLAWINPYLLS</sequence>
<reference evidence="5 6" key="1">
    <citation type="submission" date="2018-11" db="EMBL/GenBank/DDBJ databases">
        <title>Complete genome sequence of Dickeya zeae strain CE1 infecting Canna edulis Ker-Gawl. in China.</title>
        <authorList>
            <person name="Zhang J."/>
            <person name="Lin B."/>
            <person name="Shen H."/>
            <person name="Jiang S."/>
            <person name="Pu X."/>
            <person name="Sun D."/>
        </authorList>
    </citation>
    <scope>NUCLEOTIDE SEQUENCE [LARGE SCALE GENOMIC DNA]</scope>
    <source>
        <strain evidence="5 6">CE1</strain>
    </source>
</reference>
<proteinExistence type="inferred from homology"/>
<feature type="domain" description="Xylose isomerase-like TIM barrel" evidence="4">
    <location>
        <begin position="21"/>
        <end position="255"/>
    </location>
</feature>
<dbReference type="PANTHER" id="PTHR43489:SF6">
    <property type="entry name" value="HYDROXYPYRUVATE ISOMERASE-RELATED"/>
    <property type="match status" value="1"/>
</dbReference>
<dbReference type="InterPro" id="IPR053398">
    <property type="entry name" value="HPT_OtnI_isomerases"/>
</dbReference>
<protein>
    <submittedName>
        <fullName evidence="5">Hydroxypyruvate isomerase</fullName>
    </submittedName>
</protein>
<dbReference type="GO" id="GO:0046487">
    <property type="term" value="P:glyoxylate metabolic process"/>
    <property type="evidence" value="ECO:0007669"/>
    <property type="project" value="TreeGrafter"/>
</dbReference>
<dbReference type="InterPro" id="IPR013022">
    <property type="entry name" value="Xyl_isomerase-like_TIM-brl"/>
</dbReference>
<dbReference type="PIRSF" id="PIRSF006241">
    <property type="entry name" value="HyI"/>
    <property type="match status" value="1"/>
</dbReference>
<dbReference type="RefSeq" id="WP_168361169.1">
    <property type="nucleotide sequence ID" value="NZ_CP033622.1"/>
</dbReference>
<feature type="active site" description="Proton donor/acceptor" evidence="3">
    <location>
        <position position="143"/>
    </location>
</feature>
<dbReference type="InterPro" id="IPR026040">
    <property type="entry name" value="HyI-like"/>
</dbReference>